<organism evidence="1 2">
    <name type="scientific">Dyadobacter helix</name>
    <dbReference type="NCBI Taxonomy" id="2822344"/>
    <lineage>
        <taxon>Bacteria</taxon>
        <taxon>Pseudomonadati</taxon>
        <taxon>Bacteroidota</taxon>
        <taxon>Cytophagia</taxon>
        <taxon>Cytophagales</taxon>
        <taxon>Spirosomataceae</taxon>
        <taxon>Dyadobacter</taxon>
    </lineage>
</organism>
<dbReference type="PANTHER" id="PTHR30565:SF9">
    <property type="entry name" value="PROTEIN YCIF"/>
    <property type="match status" value="1"/>
</dbReference>
<keyword evidence="2" id="KW-1185">Reference proteome</keyword>
<dbReference type="SUPFAM" id="SSF47240">
    <property type="entry name" value="Ferritin-like"/>
    <property type="match status" value="1"/>
</dbReference>
<gene>
    <name evidence="1" type="ORF">DYBT9275_03914</name>
</gene>
<dbReference type="InterPro" id="IPR047114">
    <property type="entry name" value="YciF"/>
</dbReference>
<dbReference type="Gene3D" id="1.20.1260.10">
    <property type="match status" value="1"/>
</dbReference>
<dbReference type="InterPro" id="IPR012347">
    <property type="entry name" value="Ferritin-like"/>
</dbReference>
<evidence type="ECO:0000313" key="1">
    <source>
        <dbReference type="EMBL" id="CAG5006874.1"/>
    </source>
</evidence>
<proteinExistence type="predicted"/>
<dbReference type="Pfam" id="PF05974">
    <property type="entry name" value="DUF892"/>
    <property type="match status" value="1"/>
</dbReference>
<dbReference type="PANTHER" id="PTHR30565">
    <property type="entry name" value="PROTEIN YCIF"/>
    <property type="match status" value="1"/>
</dbReference>
<evidence type="ECO:0000313" key="2">
    <source>
        <dbReference type="Proteomes" id="UP000680038"/>
    </source>
</evidence>
<protein>
    <recommendedName>
        <fullName evidence="3">Ferritin-like metal-binding protein YciE</fullName>
    </recommendedName>
</protein>
<dbReference type="Proteomes" id="UP000680038">
    <property type="component" value="Unassembled WGS sequence"/>
</dbReference>
<dbReference type="EMBL" id="CAJRAF010000002">
    <property type="protein sequence ID" value="CAG5006874.1"/>
    <property type="molecule type" value="Genomic_DNA"/>
</dbReference>
<dbReference type="InterPro" id="IPR010287">
    <property type="entry name" value="DUF892_YciF-like"/>
</dbReference>
<dbReference type="CDD" id="cd07909">
    <property type="entry name" value="YciF"/>
    <property type="match status" value="1"/>
</dbReference>
<dbReference type="InterPro" id="IPR009078">
    <property type="entry name" value="Ferritin-like_SF"/>
</dbReference>
<accession>A0A916NMI7</accession>
<reference evidence="1" key="1">
    <citation type="submission" date="2021-04" db="EMBL/GenBank/DDBJ databases">
        <authorList>
            <person name="Rodrigo-Torres L."/>
            <person name="Arahal R. D."/>
            <person name="Lucena T."/>
        </authorList>
    </citation>
    <scope>NUCLEOTIDE SEQUENCE</scope>
    <source>
        <strain evidence="1">CECT 9275</strain>
    </source>
</reference>
<comment type="caution">
    <text evidence="1">The sequence shown here is derived from an EMBL/GenBank/DDBJ whole genome shotgun (WGS) entry which is preliminary data.</text>
</comment>
<dbReference type="AlphaFoldDB" id="A0A916NMI7"/>
<evidence type="ECO:0008006" key="3">
    <source>
        <dbReference type="Google" id="ProtNLM"/>
    </source>
</evidence>
<sequence length="220" mass="24332">MGLISEVRKIDGYDNFYTGLILECLLYRMGHTKPFMDMERGTGSEPKFKTKTSVGAEPALMELFVDSLRDIYWAENHLVKSLPKMIASSSSQKLGSAIENHLKQTVEHVNRLLVIFDLLGIEAIAKKCDAMEGLTKEGEGILESTHEGTATRDVGIILASQKVEHYEIATYGGLVQLAATLGLTEVADILSQTLEEEKQADHLLTEVAENEINYKASEEV</sequence>
<name>A0A916NMI7_9BACT</name>